<organism evidence="1 2">
    <name type="scientific">Streptomyces atratus</name>
    <dbReference type="NCBI Taxonomy" id="1893"/>
    <lineage>
        <taxon>Bacteria</taxon>
        <taxon>Bacillati</taxon>
        <taxon>Actinomycetota</taxon>
        <taxon>Actinomycetes</taxon>
        <taxon>Kitasatosporales</taxon>
        <taxon>Streptomycetaceae</taxon>
        <taxon>Streptomyces</taxon>
    </lineage>
</organism>
<dbReference type="KEGG" id="sata:C5746_00610"/>
<accession>A0A2Z5J619</accession>
<dbReference type="EMBL" id="CP027306">
    <property type="protein sequence ID" value="AXE75741.1"/>
    <property type="molecule type" value="Genomic_DNA"/>
</dbReference>
<protein>
    <submittedName>
        <fullName evidence="1">Uncharacterized protein</fullName>
    </submittedName>
</protein>
<sequence length="80" mass="8887">MQTHRPPGSKNRRPATRHDAGRVLAIGEAYSCPAHHLRRGPNPGEEAMPTPVAKRRNLLVAWADMISTGGSHDTWQQVRQ</sequence>
<reference evidence="1 2" key="1">
    <citation type="journal article" date="2018" name="Front. Microbiol.">
        <title>Genome Sequencing of Streptomyces atratus SCSIOZH16 and Activation Production of Nocardamine via Metabolic Engineering.</title>
        <authorList>
            <person name="Li Y."/>
            <person name="Zhang C."/>
            <person name="Liu C."/>
            <person name="Ju J."/>
            <person name="Ma J."/>
        </authorList>
    </citation>
    <scope>NUCLEOTIDE SEQUENCE [LARGE SCALE GENOMIC DNA]</scope>
    <source>
        <strain evidence="1 2">SCSIO_ZH16</strain>
    </source>
</reference>
<name>A0A2Z5J619_STRAR</name>
<dbReference type="AlphaFoldDB" id="A0A2Z5J619"/>
<proteinExistence type="predicted"/>
<evidence type="ECO:0000313" key="1">
    <source>
        <dbReference type="EMBL" id="AXE75741.1"/>
    </source>
</evidence>
<evidence type="ECO:0000313" key="2">
    <source>
        <dbReference type="Proteomes" id="UP000252698"/>
    </source>
</evidence>
<dbReference type="Proteomes" id="UP000252698">
    <property type="component" value="Chromosome"/>
</dbReference>
<gene>
    <name evidence="1" type="ORF">C5746_00610</name>
</gene>